<evidence type="ECO:0000256" key="4">
    <source>
        <dbReference type="ARBA" id="ARBA00023242"/>
    </source>
</evidence>
<dbReference type="GO" id="GO:0046982">
    <property type="term" value="F:protein heterodimerization activity"/>
    <property type="evidence" value="ECO:0007669"/>
    <property type="project" value="InterPro"/>
</dbReference>
<dbReference type="OMA" id="FPLMAPT"/>
<evidence type="ECO:0000256" key="1">
    <source>
        <dbReference type="ARBA" id="ARBA00004123"/>
    </source>
</evidence>
<dbReference type="GO" id="GO:0003677">
    <property type="term" value="F:DNA binding"/>
    <property type="evidence" value="ECO:0007669"/>
    <property type="project" value="InterPro"/>
</dbReference>
<protein>
    <recommendedName>
        <fullName evidence="6">Core Histone H2A/H2B/H3 domain-containing protein</fullName>
    </recommendedName>
</protein>
<gene>
    <name evidence="7" type="ORF">BDA96_07G057300</name>
</gene>
<dbReference type="OrthoDB" id="647343at2759"/>
<comment type="similarity">
    <text evidence="5">Belongs to the NFYC/HAP5 subunit family.</text>
</comment>
<dbReference type="PANTHER" id="PTHR10252:SF143">
    <property type="entry name" value="OS01G0102400 PROTEIN"/>
    <property type="match status" value="1"/>
</dbReference>
<comment type="caution">
    <text evidence="7">The sequence shown here is derived from an EMBL/GenBank/DDBJ whole genome shotgun (WGS) entry which is preliminary data.</text>
</comment>
<organism evidence="7 8">
    <name type="scientific">Sorghum bicolor</name>
    <name type="common">Sorghum</name>
    <name type="synonym">Sorghum vulgare</name>
    <dbReference type="NCBI Taxonomy" id="4558"/>
    <lineage>
        <taxon>Eukaryota</taxon>
        <taxon>Viridiplantae</taxon>
        <taxon>Streptophyta</taxon>
        <taxon>Embryophyta</taxon>
        <taxon>Tracheophyta</taxon>
        <taxon>Spermatophyta</taxon>
        <taxon>Magnoliopsida</taxon>
        <taxon>Liliopsida</taxon>
        <taxon>Poales</taxon>
        <taxon>Poaceae</taxon>
        <taxon>PACMAD clade</taxon>
        <taxon>Panicoideae</taxon>
        <taxon>Andropogonodae</taxon>
        <taxon>Andropogoneae</taxon>
        <taxon>Sorghinae</taxon>
        <taxon>Sorghum</taxon>
    </lineage>
</organism>
<reference evidence="7" key="1">
    <citation type="journal article" date="2019" name="BMC Genomics">
        <title>A new reference genome for Sorghum bicolor reveals high levels of sequence similarity between sweet and grain genotypes: implications for the genetics of sugar metabolism.</title>
        <authorList>
            <person name="Cooper E.A."/>
            <person name="Brenton Z.W."/>
            <person name="Flinn B.S."/>
            <person name="Jenkins J."/>
            <person name="Shu S."/>
            <person name="Flowers D."/>
            <person name="Luo F."/>
            <person name="Wang Y."/>
            <person name="Xia P."/>
            <person name="Barry K."/>
            <person name="Daum C."/>
            <person name="Lipzen A."/>
            <person name="Yoshinaga Y."/>
            <person name="Schmutz J."/>
            <person name="Saski C."/>
            <person name="Vermerris W."/>
            <person name="Kresovich S."/>
        </authorList>
    </citation>
    <scope>NUCLEOTIDE SEQUENCE</scope>
</reference>
<evidence type="ECO:0000313" key="8">
    <source>
        <dbReference type="Proteomes" id="UP000807115"/>
    </source>
</evidence>
<evidence type="ECO:0000256" key="2">
    <source>
        <dbReference type="ARBA" id="ARBA00023015"/>
    </source>
</evidence>
<feature type="domain" description="Core Histone H2A/H2B/H3" evidence="6">
    <location>
        <begin position="28"/>
        <end position="107"/>
    </location>
</feature>
<accession>A0A921QIR5</accession>
<dbReference type="GO" id="GO:0005634">
    <property type="term" value="C:nucleus"/>
    <property type="evidence" value="ECO:0007669"/>
    <property type="project" value="UniProtKB-SubCell"/>
</dbReference>
<dbReference type="PANTHER" id="PTHR10252">
    <property type="entry name" value="HISTONE-LIKE TRANSCRIPTION FACTOR CCAAT-RELATED"/>
    <property type="match status" value="1"/>
</dbReference>
<name>A0A921QIR5_SORBI</name>
<dbReference type="SUPFAM" id="SSF47113">
    <property type="entry name" value="Histone-fold"/>
    <property type="match status" value="1"/>
</dbReference>
<dbReference type="Gramene" id="EES14613">
    <property type="protein sequence ID" value="EES14613"/>
    <property type="gene ID" value="SORBI_3007G054700"/>
</dbReference>
<dbReference type="EMBL" id="CM027686">
    <property type="protein sequence ID" value="KAG0522668.1"/>
    <property type="molecule type" value="Genomic_DNA"/>
</dbReference>
<evidence type="ECO:0000256" key="5">
    <source>
        <dbReference type="ARBA" id="ARBA00038129"/>
    </source>
</evidence>
<dbReference type="InterPro" id="IPR009072">
    <property type="entry name" value="Histone-fold"/>
</dbReference>
<sequence length="461" mass="51819">MDCPINIRTSPRTPLSLSRQQMIEEFWMKKQEEIEATKDFRERTIPVTYLKKVICAEKGKMMMTSDTPTFLTKACEVFVQELSVHAWVCASSHNRSTILDSDIAEAIASIESYDFLNDVLRAHLEKYKFDPCLQSTKKPHHMLTSQSSTSLESSLDQYQMTQFIPQYTRYNPFLCTPQPLPPTNANPMHLPLPLPPQRAFSIMATPITPTPIVSGSFPPITYMTKDLWFLRKCISNNDAALGLITPHQLLPKALPNIPNNCYVTTIASTDTYCVGSASTNNFVSQDGDMTFHFPHVPLKPFQLSSSSTMDSIGSPIYTDITELNHTKLDVTHTGNSTHDINPKATFNVDDGEQKHMGVETTAANHMNVVHEELDSKVVITTNVGANDNNINWDEIDMASDSMLMEFWKDVMMEEEEELTPLPATNDLILHPSDMVELEGCCHGSYLLDDIMFDASTDGRHN</sequence>
<evidence type="ECO:0000259" key="6">
    <source>
        <dbReference type="Pfam" id="PF00125"/>
    </source>
</evidence>
<dbReference type="InterPro" id="IPR007125">
    <property type="entry name" value="H2A/H2B/H3"/>
</dbReference>
<dbReference type="Gene3D" id="1.10.20.10">
    <property type="entry name" value="Histone, subunit A"/>
    <property type="match status" value="1"/>
</dbReference>
<evidence type="ECO:0000256" key="3">
    <source>
        <dbReference type="ARBA" id="ARBA00023163"/>
    </source>
</evidence>
<keyword evidence="4" id="KW-0539">Nucleus</keyword>
<evidence type="ECO:0000313" key="7">
    <source>
        <dbReference type="EMBL" id="KAG0522668.1"/>
    </source>
</evidence>
<proteinExistence type="inferred from homology"/>
<reference evidence="7" key="2">
    <citation type="submission" date="2020-10" db="EMBL/GenBank/DDBJ databases">
        <authorList>
            <person name="Cooper E.A."/>
            <person name="Brenton Z.W."/>
            <person name="Flinn B.S."/>
            <person name="Jenkins J."/>
            <person name="Shu S."/>
            <person name="Flowers D."/>
            <person name="Luo F."/>
            <person name="Wang Y."/>
            <person name="Xia P."/>
            <person name="Barry K."/>
            <person name="Daum C."/>
            <person name="Lipzen A."/>
            <person name="Yoshinaga Y."/>
            <person name="Schmutz J."/>
            <person name="Saski C."/>
            <person name="Vermerris W."/>
            <person name="Kresovich S."/>
        </authorList>
    </citation>
    <scope>NUCLEOTIDE SEQUENCE</scope>
</reference>
<keyword evidence="2" id="KW-0805">Transcription regulation</keyword>
<dbReference type="Pfam" id="PF00125">
    <property type="entry name" value="Histone"/>
    <property type="match status" value="1"/>
</dbReference>
<dbReference type="InterPro" id="IPR050568">
    <property type="entry name" value="Transcr_DNA_Rep_Reg"/>
</dbReference>
<dbReference type="Proteomes" id="UP000807115">
    <property type="component" value="Chromosome 7"/>
</dbReference>
<dbReference type="AlphaFoldDB" id="A0A921QIR5"/>
<dbReference type="KEGG" id="sbi:8069654"/>
<comment type="subcellular location">
    <subcellularLocation>
        <location evidence="1">Nucleus</location>
    </subcellularLocation>
</comment>
<keyword evidence="3" id="KW-0804">Transcription</keyword>